<evidence type="ECO:0000313" key="3">
    <source>
        <dbReference type="Proteomes" id="UP000324222"/>
    </source>
</evidence>
<gene>
    <name evidence="2" type="ORF">E2C01_034683</name>
</gene>
<keyword evidence="3" id="KW-1185">Reference proteome</keyword>
<evidence type="ECO:0000256" key="1">
    <source>
        <dbReference type="SAM" id="MobiDB-lite"/>
    </source>
</evidence>
<reference evidence="2 3" key="1">
    <citation type="submission" date="2019-05" db="EMBL/GenBank/DDBJ databases">
        <title>Another draft genome of Portunus trituberculatus and its Hox gene families provides insights of decapod evolution.</title>
        <authorList>
            <person name="Jeong J.-H."/>
            <person name="Song I."/>
            <person name="Kim S."/>
            <person name="Choi T."/>
            <person name="Kim D."/>
            <person name="Ryu S."/>
            <person name="Kim W."/>
        </authorList>
    </citation>
    <scope>NUCLEOTIDE SEQUENCE [LARGE SCALE GENOMIC DNA]</scope>
    <source>
        <tissue evidence="2">Muscle</tissue>
    </source>
</reference>
<sequence>MLVAHYQPFSGLPQLLFSMTTKAPGEQKVTATTKYKVDGGSLPACEPELHDGSHQYQPVHNRRIPPPGTSHAKGKETTSSTATRVVISNNTKDRTEDNQGTSSNAKKSTQRFITWRFLRPRSTVRLDDVW</sequence>
<feature type="region of interest" description="Disordered" evidence="1">
    <location>
        <begin position="48"/>
        <end position="110"/>
    </location>
</feature>
<proteinExistence type="predicted"/>
<accession>A0A5B7F179</accession>
<protein>
    <submittedName>
        <fullName evidence="2">Uncharacterized protein</fullName>
    </submittedName>
</protein>
<organism evidence="2 3">
    <name type="scientific">Portunus trituberculatus</name>
    <name type="common">Swimming crab</name>
    <name type="synonym">Neptunus trituberculatus</name>
    <dbReference type="NCBI Taxonomy" id="210409"/>
    <lineage>
        <taxon>Eukaryota</taxon>
        <taxon>Metazoa</taxon>
        <taxon>Ecdysozoa</taxon>
        <taxon>Arthropoda</taxon>
        <taxon>Crustacea</taxon>
        <taxon>Multicrustacea</taxon>
        <taxon>Malacostraca</taxon>
        <taxon>Eumalacostraca</taxon>
        <taxon>Eucarida</taxon>
        <taxon>Decapoda</taxon>
        <taxon>Pleocyemata</taxon>
        <taxon>Brachyura</taxon>
        <taxon>Eubrachyura</taxon>
        <taxon>Portunoidea</taxon>
        <taxon>Portunidae</taxon>
        <taxon>Portuninae</taxon>
        <taxon>Portunus</taxon>
    </lineage>
</organism>
<feature type="compositionally biased region" description="Polar residues" evidence="1">
    <location>
        <begin position="98"/>
        <end position="110"/>
    </location>
</feature>
<evidence type="ECO:0000313" key="2">
    <source>
        <dbReference type="EMBL" id="MPC41100.1"/>
    </source>
</evidence>
<dbReference type="EMBL" id="VSRR010004927">
    <property type="protein sequence ID" value="MPC41100.1"/>
    <property type="molecule type" value="Genomic_DNA"/>
</dbReference>
<name>A0A5B7F179_PORTR</name>
<comment type="caution">
    <text evidence="2">The sequence shown here is derived from an EMBL/GenBank/DDBJ whole genome shotgun (WGS) entry which is preliminary data.</text>
</comment>
<dbReference type="AlphaFoldDB" id="A0A5B7F179"/>
<dbReference type="Proteomes" id="UP000324222">
    <property type="component" value="Unassembled WGS sequence"/>
</dbReference>
<feature type="compositionally biased region" description="Polar residues" evidence="1">
    <location>
        <begin position="77"/>
        <end position="90"/>
    </location>
</feature>